<evidence type="ECO:0000256" key="2">
    <source>
        <dbReference type="ARBA" id="ARBA00023008"/>
    </source>
</evidence>
<dbReference type="GO" id="GO:0009055">
    <property type="term" value="F:electron transfer activity"/>
    <property type="evidence" value="ECO:0007669"/>
    <property type="project" value="InterPro"/>
</dbReference>
<keyword evidence="2" id="KW-0186">Copper</keyword>
<dbReference type="SUPFAM" id="SSF49503">
    <property type="entry name" value="Cupredoxins"/>
    <property type="match status" value="1"/>
</dbReference>
<dbReference type="EMBL" id="NQVE01000054">
    <property type="protein sequence ID" value="RAL50935.1"/>
    <property type="molecule type" value="Genomic_DNA"/>
</dbReference>
<dbReference type="Proteomes" id="UP000249390">
    <property type="component" value="Unassembled WGS sequence"/>
</dbReference>
<keyword evidence="10" id="KW-1185">Reference proteome</keyword>
<dbReference type="AlphaFoldDB" id="A0A328DYY1"/>
<keyword evidence="4" id="KW-0325">Glycoprotein</keyword>
<protein>
    <recommendedName>
        <fullName evidence="8">Phytocyanin domain-containing protein</fullName>
    </recommendedName>
</protein>
<dbReference type="PROSITE" id="PS51485">
    <property type="entry name" value="PHYTOCYANIN"/>
    <property type="match status" value="1"/>
</dbReference>
<accession>A0A328DYY1</accession>
<dbReference type="PANTHER" id="PTHR33021">
    <property type="entry name" value="BLUE COPPER PROTEIN"/>
    <property type="match status" value="1"/>
</dbReference>
<evidence type="ECO:0000256" key="7">
    <source>
        <dbReference type="SAM" id="SignalP"/>
    </source>
</evidence>
<dbReference type="InterPro" id="IPR003245">
    <property type="entry name" value="Phytocyanin_dom"/>
</dbReference>
<feature type="domain" description="Phytocyanin" evidence="8">
    <location>
        <begin position="40"/>
        <end position="142"/>
    </location>
</feature>
<keyword evidence="1" id="KW-0479">Metal-binding</keyword>
<dbReference type="Gene3D" id="2.60.40.420">
    <property type="entry name" value="Cupredoxins - blue copper proteins"/>
    <property type="match status" value="1"/>
</dbReference>
<sequence>MALMVAAVVAVAATLLCPLTAQPTAAAPTPSAAASGGAPQTYTVGDGSGWIIPPPGGNSLYQTWAANKTFKVGDSLVFNFTMGRHNVAEVSRTSFNSCSTTAAANTTGPVTIRIKTTGEHYYICTVGPHCLLGQKLAINVSGGTASPVSRPATPPSAASAPPPPSVAVPPVSGPSKGQLPATQPNTAATSAALTSLPVTLFWVALLALLH</sequence>
<dbReference type="GO" id="GO:0046872">
    <property type="term" value="F:metal ion binding"/>
    <property type="evidence" value="ECO:0007669"/>
    <property type="project" value="UniProtKB-KW"/>
</dbReference>
<keyword evidence="6" id="KW-0472">Membrane</keyword>
<comment type="caution">
    <text evidence="9">The sequence shown here is derived from an EMBL/GenBank/DDBJ whole genome shotgun (WGS) entry which is preliminary data.</text>
</comment>
<feature type="chain" id="PRO_5016256108" description="Phytocyanin domain-containing protein" evidence="7">
    <location>
        <begin position="22"/>
        <end position="210"/>
    </location>
</feature>
<proteinExistence type="predicted"/>
<keyword evidence="6" id="KW-0812">Transmembrane</keyword>
<keyword evidence="6" id="KW-1133">Transmembrane helix</keyword>
<evidence type="ECO:0000313" key="9">
    <source>
        <dbReference type="EMBL" id="RAL50935.1"/>
    </source>
</evidence>
<organism evidence="9 10">
    <name type="scientific">Cuscuta australis</name>
    <dbReference type="NCBI Taxonomy" id="267555"/>
    <lineage>
        <taxon>Eukaryota</taxon>
        <taxon>Viridiplantae</taxon>
        <taxon>Streptophyta</taxon>
        <taxon>Embryophyta</taxon>
        <taxon>Tracheophyta</taxon>
        <taxon>Spermatophyta</taxon>
        <taxon>Magnoliopsida</taxon>
        <taxon>eudicotyledons</taxon>
        <taxon>Gunneridae</taxon>
        <taxon>Pentapetalae</taxon>
        <taxon>asterids</taxon>
        <taxon>lamiids</taxon>
        <taxon>Solanales</taxon>
        <taxon>Convolvulaceae</taxon>
        <taxon>Cuscuteae</taxon>
        <taxon>Cuscuta</taxon>
        <taxon>Cuscuta subgen. Grammica</taxon>
        <taxon>Cuscuta sect. Cleistogrammica</taxon>
    </lineage>
</organism>
<dbReference type="GO" id="GO:0005886">
    <property type="term" value="C:plasma membrane"/>
    <property type="evidence" value="ECO:0007669"/>
    <property type="project" value="TreeGrafter"/>
</dbReference>
<keyword evidence="7" id="KW-0732">Signal</keyword>
<feature type="signal peptide" evidence="7">
    <location>
        <begin position="1"/>
        <end position="21"/>
    </location>
</feature>
<evidence type="ECO:0000256" key="3">
    <source>
        <dbReference type="ARBA" id="ARBA00023157"/>
    </source>
</evidence>
<dbReference type="Pfam" id="PF02298">
    <property type="entry name" value="Cu_bind_like"/>
    <property type="match status" value="1"/>
</dbReference>
<dbReference type="PANTHER" id="PTHR33021:SF494">
    <property type="entry name" value="BLUE COPPER PROTEIN"/>
    <property type="match status" value="1"/>
</dbReference>
<name>A0A328DYY1_9ASTE</name>
<dbReference type="InterPro" id="IPR008972">
    <property type="entry name" value="Cupredoxin"/>
</dbReference>
<evidence type="ECO:0000313" key="10">
    <source>
        <dbReference type="Proteomes" id="UP000249390"/>
    </source>
</evidence>
<feature type="compositionally biased region" description="Low complexity" evidence="5">
    <location>
        <begin position="145"/>
        <end position="159"/>
    </location>
</feature>
<dbReference type="FunFam" id="2.60.40.420:FF:000034">
    <property type="entry name" value="Cupredoxin superfamily protein"/>
    <property type="match status" value="1"/>
</dbReference>
<gene>
    <name evidence="9" type="ORF">DM860_005291</name>
</gene>
<evidence type="ECO:0000256" key="4">
    <source>
        <dbReference type="ARBA" id="ARBA00023180"/>
    </source>
</evidence>
<reference evidence="9 10" key="1">
    <citation type="submission" date="2018-06" db="EMBL/GenBank/DDBJ databases">
        <title>The Genome of Cuscuta australis (Dodder) Provides Insight into the Evolution of Plant Parasitism.</title>
        <authorList>
            <person name="Liu H."/>
        </authorList>
    </citation>
    <scope>NUCLEOTIDE SEQUENCE [LARGE SCALE GENOMIC DNA]</scope>
    <source>
        <strain evidence="10">cv. Yunnan</strain>
        <tissue evidence="9">Vines</tissue>
    </source>
</reference>
<feature type="region of interest" description="Disordered" evidence="5">
    <location>
        <begin position="143"/>
        <end position="184"/>
    </location>
</feature>
<evidence type="ECO:0000256" key="5">
    <source>
        <dbReference type="SAM" id="MobiDB-lite"/>
    </source>
</evidence>
<evidence type="ECO:0000259" key="8">
    <source>
        <dbReference type="PROSITE" id="PS51485"/>
    </source>
</evidence>
<dbReference type="CDD" id="cd13920">
    <property type="entry name" value="Stellacyanin"/>
    <property type="match status" value="1"/>
</dbReference>
<dbReference type="PROSITE" id="PS00196">
    <property type="entry name" value="COPPER_BLUE"/>
    <property type="match status" value="1"/>
</dbReference>
<feature type="transmembrane region" description="Helical" evidence="6">
    <location>
        <begin position="187"/>
        <end position="209"/>
    </location>
</feature>
<evidence type="ECO:0000256" key="1">
    <source>
        <dbReference type="ARBA" id="ARBA00022723"/>
    </source>
</evidence>
<keyword evidence="3" id="KW-1015">Disulfide bond</keyword>
<dbReference type="InterPro" id="IPR028871">
    <property type="entry name" value="BlueCu_1_BS"/>
</dbReference>
<dbReference type="InterPro" id="IPR039391">
    <property type="entry name" value="Phytocyanin-like"/>
</dbReference>
<evidence type="ECO:0000256" key="6">
    <source>
        <dbReference type="SAM" id="Phobius"/>
    </source>
</evidence>